<evidence type="ECO:0000256" key="1">
    <source>
        <dbReference type="SAM" id="SignalP"/>
    </source>
</evidence>
<protein>
    <submittedName>
        <fullName evidence="3">Rhodanese-like domain-containing protein</fullName>
    </submittedName>
</protein>
<dbReference type="SMART" id="SM00450">
    <property type="entry name" value="RHOD"/>
    <property type="match status" value="1"/>
</dbReference>
<comment type="caution">
    <text evidence="3">The sequence shown here is derived from an EMBL/GenBank/DDBJ whole genome shotgun (WGS) entry which is preliminary data.</text>
</comment>
<accession>A0ABT1RPP3</accession>
<dbReference type="PANTHER" id="PTHR44086">
    <property type="entry name" value="THIOSULFATE SULFURTRANSFERASE RDL2, MITOCHONDRIAL-RELATED"/>
    <property type="match status" value="1"/>
</dbReference>
<feature type="chain" id="PRO_5047096952" evidence="1">
    <location>
        <begin position="18"/>
        <end position="147"/>
    </location>
</feature>
<dbReference type="InterPro" id="IPR001763">
    <property type="entry name" value="Rhodanese-like_dom"/>
</dbReference>
<dbReference type="InterPro" id="IPR036873">
    <property type="entry name" value="Rhodanese-like_dom_sf"/>
</dbReference>
<organism evidence="3 4">
    <name type="scientific">Anaerovorax odorimutans</name>
    <dbReference type="NCBI Taxonomy" id="109327"/>
    <lineage>
        <taxon>Bacteria</taxon>
        <taxon>Bacillati</taxon>
        <taxon>Bacillota</taxon>
        <taxon>Clostridia</taxon>
        <taxon>Peptostreptococcales</taxon>
        <taxon>Anaerovoracaceae</taxon>
        <taxon>Anaerovorax</taxon>
    </lineage>
</organism>
<dbReference type="RefSeq" id="WP_256132352.1">
    <property type="nucleotide sequence ID" value="NZ_JANFXK010000010.1"/>
</dbReference>
<proteinExistence type="predicted"/>
<dbReference type="SUPFAM" id="SSF52821">
    <property type="entry name" value="Rhodanese/Cell cycle control phosphatase"/>
    <property type="match status" value="1"/>
</dbReference>
<name>A0ABT1RPP3_9FIRM</name>
<evidence type="ECO:0000259" key="2">
    <source>
        <dbReference type="PROSITE" id="PS50206"/>
    </source>
</evidence>
<sequence>MKKSLIVLVLTVCLLLAACGSGGTSMSGDSGNTEDMASSAANMDAYHKITAEQAKKMMDEGGVTVVDVRTEQEYKSGHIPGSILVPNEEIGTEQPKELPDQDAVLLVHCRTGIRSKEASDKLVKMGYKNVYDFGGIVDWPYETVEEK</sequence>
<dbReference type="Pfam" id="PF00581">
    <property type="entry name" value="Rhodanese"/>
    <property type="match status" value="1"/>
</dbReference>
<reference evidence="3 4" key="1">
    <citation type="submission" date="2022-06" db="EMBL/GenBank/DDBJ databases">
        <title>Isolation of gut microbiota from human fecal samples.</title>
        <authorList>
            <person name="Pamer E.G."/>
            <person name="Barat B."/>
            <person name="Waligurski E."/>
            <person name="Medina S."/>
            <person name="Paddock L."/>
            <person name="Mostad J."/>
        </authorList>
    </citation>
    <scope>NUCLEOTIDE SEQUENCE [LARGE SCALE GENOMIC DNA]</scope>
    <source>
        <strain evidence="3 4">SL.3.17</strain>
    </source>
</reference>
<dbReference type="CDD" id="cd00158">
    <property type="entry name" value="RHOD"/>
    <property type="match status" value="1"/>
</dbReference>
<dbReference type="Gene3D" id="3.40.250.10">
    <property type="entry name" value="Rhodanese-like domain"/>
    <property type="match status" value="1"/>
</dbReference>
<dbReference type="EMBL" id="JANFXK010000010">
    <property type="protein sequence ID" value="MCQ4637162.1"/>
    <property type="molecule type" value="Genomic_DNA"/>
</dbReference>
<keyword evidence="4" id="KW-1185">Reference proteome</keyword>
<dbReference type="PROSITE" id="PS51257">
    <property type="entry name" value="PROKAR_LIPOPROTEIN"/>
    <property type="match status" value="1"/>
</dbReference>
<evidence type="ECO:0000313" key="4">
    <source>
        <dbReference type="Proteomes" id="UP001524502"/>
    </source>
</evidence>
<keyword evidence="1" id="KW-0732">Signal</keyword>
<dbReference type="PROSITE" id="PS50206">
    <property type="entry name" value="RHODANESE_3"/>
    <property type="match status" value="1"/>
</dbReference>
<gene>
    <name evidence="3" type="ORF">NE619_10535</name>
</gene>
<dbReference type="Proteomes" id="UP001524502">
    <property type="component" value="Unassembled WGS sequence"/>
</dbReference>
<feature type="domain" description="Rhodanese" evidence="2">
    <location>
        <begin position="59"/>
        <end position="145"/>
    </location>
</feature>
<dbReference type="PANTHER" id="PTHR44086:SF10">
    <property type="entry name" value="THIOSULFATE SULFURTRANSFERASE_RHODANESE-LIKE DOMAIN-CONTAINING PROTEIN 3"/>
    <property type="match status" value="1"/>
</dbReference>
<feature type="signal peptide" evidence="1">
    <location>
        <begin position="1"/>
        <end position="17"/>
    </location>
</feature>
<evidence type="ECO:0000313" key="3">
    <source>
        <dbReference type="EMBL" id="MCQ4637162.1"/>
    </source>
</evidence>